<evidence type="ECO:0000313" key="6">
    <source>
        <dbReference type="EMBL" id="SVA18083.1"/>
    </source>
</evidence>
<proteinExistence type="predicted"/>
<feature type="transmembrane region" description="Helical" evidence="5">
    <location>
        <begin position="89"/>
        <end position="119"/>
    </location>
</feature>
<feature type="transmembrane region" description="Helical" evidence="5">
    <location>
        <begin position="34"/>
        <end position="54"/>
    </location>
</feature>
<organism evidence="6">
    <name type="scientific">marine metagenome</name>
    <dbReference type="NCBI Taxonomy" id="408172"/>
    <lineage>
        <taxon>unclassified sequences</taxon>
        <taxon>metagenomes</taxon>
        <taxon>ecological metagenomes</taxon>
    </lineage>
</organism>
<comment type="subcellular location">
    <subcellularLocation>
        <location evidence="1">Endomembrane system</location>
        <topology evidence="1">Multi-pass membrane protein</topology>
    </subcellularLocation>
</comment>
<evidence type="ECO:0000256" key="1">
    <source>
        <dbReference type="ARBA" id="ARBA00004127"/>
    </source>
</evidence>
<dbReference type="Gene3D" id="1.20.120.1630">
    <property type="match status" value="1"/>
</dbReference>
<evidence type="ECO:0000256" key="5">
    <source>
        <dbReference type="SAM" id="Phobius"/>
    </source>
</evidence>
<accession>A0A381TVG0</accession>
<sequence>MRLRNRIPPPIVTLAFILLSFWLTSYLPKLVFNYQGLLSVLMILIGLTIMVIAVKTFKKNETTLNPLNPREASYLVTNGIFSYTRNPMYLGMIIILLGVTIYNGVYIGIIILPCFVLYLTEFQIKPEEEAMEELFSADYTDYLKRVRRWL</sequence>
<evidence type="ECO:0000256" key="3">
    <source>
        <dbReference type="ARBA" id="ARBA00022989"/>
    </source>
</evidence>
<dbReference type="AlphaFoldDB" id="A0A381TVG0"/>
<gene>
    <name evidence="6" type="ORF">METZ01_LOCUS70937</name>
</gene>
<protein>
    <recommendedName>
        <fullName evidence="7">Steroid 5-alpha reductase C-terminal domain-containing protein</fullName>
    </recommendedName>
</protein>
<dbReference type="GO" id="GO:0016740">
    <property type="term" value="F:transferase activity"/>
    <property type="evidence" value="ECO:0007669"/>
    <property type="project" value="UniProtKB-ARBA"/>
</dbReference>
<evidence type="ECO:0008006" key="7">
    <source>
        <dbReference type="Google" id="ProtNLM"/>
    </source>
</evidence>
<dbReference type="PANTHER" id="PTHR12714">
    <property type="entry name" value="PROTEIN-S ISOPRENYLCYSTEINE O-METHYLTRANSFERASE"/>
    <property type="match status" value="1"/>
</dbReference>
<reference evidence="6" key="1">
    <citation type="submission" date="2018-05" db="EMBL/GenBank/DDBJ databases">
        <authorList>
            <person name="Lanie J.A."/>
            <person name="Ng W.-L."/>
            <person name="Kazmierczak K.M."/>
            <person name="Andrzejewski T.M."/>
            <person name="Davidsen T.M."/>
            <person name="Wayne K.J."/>
            <person name="Tettelin H."/>
            <person name="Glass J.I."/>
            <person name="Rusch D."/>
            <person name="Podicherti R."/>
            <person name="Tsui H.-C.T."/>
            <person name="Winkler M.E."/>
        </authorList>
    </citation>
    <scope>NUCLEOTIDE SEQUENCE</scope>
</reference>
<dbReference type="GO" id="GO:0012505">
    <property type="term" value="C:endomembrane system"/>
    <property type="evidence" value="ECO:0007669"/>
    <property type="project" value="UniProtKB-SubCell"/>
</dbReference>
<dbReference type="Pfam" id="PF04191">
    <property type="entry name" value="PEMT"/>
    <property type="match status" value="1"/>
</dbReference>
<dbReference type="InterPro" id="IPR007318">
    <property type="entry name" value="Phopholipid_MeTrfase"/>
</dbReference>
<dbReference type="EMBL" id="UINC01004960">
    <property type="protein sequence ID" value="SVA18083.1"/>
    <property type="molecule type" value="Genomic_DNA"/>
</dbReference>
<name>A0A381TVG0_9ZZZZ</name>
<keyword evidence="2 5" id="KW-0812">Transmembrane</keyword>
<evidence type="ECO:0000256" key="4">
    <source>
        <dbReference type="ARBA" id="ARBA00023136"/>
    </source>
</evidence>
<dbReference type="PANTHER" id="PTHR12714:SF24">
    <property type="entry name" value="SLR1182 PROTEIN"/>
    <property type="match status" value="1"/>
</dbReference>
<keyword evidence="4 5" id="KW-0472">Membrane</keyword>
<evidence type="ECO:0000256" key="2">
    <source>
        <dbReference type="ARBA" id="ARBA00022692"/>
    </source>
</evidence>
<keyword evidence="3 5" id="KW-1133">Transmembrane helix</keyword>
<feature type="transmembrane region" description="Helical" evidence="5">
    <location>
        <begin position="7"/>
        <end position="28"/>
    </location>
</feature>